<protein>
    <recommendedName>
        <fullName evidence="1">DUF3108 domain-containing protein</fullName>
    </recommendedName>
</protein>
<accession>A0A645CW67</accession>
<gene>
    <name evidence="2" type="ORF">SDC9_128216</name>
</gene>
<dbReference type="Gene3D" id="2.40.360.20">
    <property type="match status" value="1"/>
</dbReference>
<reference evidence="2" key="1">
    <citation type="submission" date="2019-08" db="EMBL/GenBank/DDBJ databases">
        <authorList>
            <person name="Kucharzyk K."/>
            <person name="Murdoch R.W."/>
            <person name="Higgins S."/>
            <person name="Loffler F."/>
        </authorList>
    </citation>
    <scope>NUCLEOTIDE SEQUENCE</scope>
</reference>
<sequence length="227" mass="24956">MTKTSIFFVILLSIVAGKTPAQNCTYYFPSEVGSELSYTYCSKPGKVESSSKLVIANKTVSNGRTTIDIASEIFDAKGKSELKFNYTAWCDGDNFFIDMRSALASMNLKELGELKITTADLEFPSNMSPGQKLKDASIKLSMEGPIPMGMSTKITNRMVEGIEKITTPAGTFDCVKISYDMFSVASIIKTEGHAVEWYAPDVGLVKSETYNKKNKLLGINELTSIKR</sequence>
<dbReference type="InterPro" id="IPR049279">
    <property type="entry name" value="DUF3108-like"/>
</dbReference>
<dbReference type="EMBL" id="VSSQ01030587">
    <property type="protein sequence ID" value="MPM81164.1"/>
    <property type="molecule type" value="Genomic_DNA"/>
</dbReference>
<organism evidence="2">
    <name type="scientific">bioreactor metagenome</name>
    <dbReference type="NCBI Taxonomy" id="1076179"/>
    <lineage>
        <taxon>unclassified sequences</taxon>
        <taxon>metagenomes</taxon>
        <taxon>ecological metagenomes</taxon>
    </lineage>
</organism>
<evidence type="ECO:0000313" key="2">
    <source>
        <dbReference type="EMBL" id="MPM81164.1"/>
    </source>
</evidence>
<name>A0A645CW67_9ZZZZ</name>
<feature type="domain" description="DUF3108" evidence="1">
    <location>
        <begin position="33"/>
        <end position="222"/>
    </location>
</feature>
<proteinExistence type="predicted"/>
<dbReference type="AlphaFoldDB" id="A0A645CW67"/>
<comment type="caution">
    <text evidence="2">The sequence shown here is derived from an EMBL/GenBank/DDBJ whole genome shotgun (WGS) entry which is preliminary data.</text>
</comment>
<dbReference type="Pfam" id="PF21347">
    <property type="entry name" value="DUF3108_like"/>
    <property type="match status" value="1"/>
</dbReference>
<evidence type="ECO:0000259" key="1">
    <source>
        <dbReference type="Pfam" id="PF21347"/>
    </source>
</evidence>